<gene>
    <name evidence="2" type="ORF">LARV_03158</name>
</gene>
<evidence type="ECO:0000313" key="3">
    <source>
        <dbReference type="Proteomes" id="UP000055060"/>
    </source>
</evidence>
<feature type="transmembrane region" description="Helical" evidence="1">
    <location>
        <begin position="175"/>
        <end position="196"/>
    </location>
</feature>
<keyword evidence="1" id="KW-0472">Membrane</keyword>
<dbReference type="AlphaFoldDB" id="A0A0S7BBZ7"/>
<keyword evidence="3" id="KW-1185">Reference proteome</keyword>
<sequence>MRNPVATAIAIAVGMIILIGYFIPLGILTNLRTYLLDWAIGLAGVASLVAIINLVQVHLHKIRDKREPDRFSIFLIIAFLATFVAGLILGPASGTFQNIITSIQIPIEASLMAVLAVSLTYASLRLFKRRKGWMALLFVISTVVFLVVGSGFLSIGSQIPLLRDILGAINMLPIAGARGILLGVALGGLTTGLRILMGADRPYSG</sequence>
<feature type="transmembrane region" description="Helical" evidence="1">
    <location>
        <begin position="99"/>
        <end position="121"/>
    </location>
</feature>
<proteinExistence type="predicted"/>
<keyword evidence="1" id="KW-1133">Transmembrane helix</keyword>
<dbReference type="STRING" id="360412.LARV_03158"/>
<reference evidence="2" key="1">
    <citation type="submission" date="2015-07" db="EMBL/GenBank/DDBJ databases">
        <title>Draft Genome Sequences of Anaerolinea thermolimosa IMO-1, Bellilinea caldifistulae GOMI-1, Leptolinea tardivitalis YMTK-2, Levilinea saccharolytica KIBI-1,Longilinea arvoryzae KOME-1, Previously Described as Members of the Anaerolineaceae (Chloroflexi).</title>
        <authorList>
            <person name="Sekiguchi Y."/>
            <person name="Ohashi A."/>
            <person name="Matsuura N."/>
            <person name="Tourlousse M.D."/>
        </authorList>
    </citation>
    <scope>NUCLEOTIDE SEQUENCE [LARGE SCALE GENOMIC DNA]</scope>
    <source>
        <strain evidence="2">KOME-1</strain>
    </source>
</reference>
<feature type="transmembrane region" description="Helical" evidence="1">
    <location>
        <begin position="133"/>
        <end position="155"/>
    </location>
</feature>
<feature type="transmembrane region" description="Helical" evidence="1">
    <location>
        <begin position="7"/>
        <end position="27"/>
    </location>
</feature>
<dbReference type="EMBL" id="DF967972">
    <property type="protein sequence ID" value="GAP15372.1"/>
    <property type="molecule type" value="Genomic_DNA"/>
</dbReference>
<evidence type="ECO:0000256" key="1">
    <source>
        <dbReference type="SAM" id="Phobius"/>
    </source>
</evidence>
<feature type="transmembrane region" description="Helical" evidence="1">
    <location>
        <begin position="71"/>
        <end position="93"/>
    </location>
</feature>
<dbReference type="Proteomes" id="UP000055060">
    <property type="component" value="Unassembled WGS sequence"/>
</dbReference>
<dbReference type="RefSeq" id="WP_075074556.1">
    <property type="nucleotide sequence ID" value="NZ_DF967972.1"/>
</dbReference>
<protein>
    <submittedName>
        <fullName evidence="2">Uncharacterized protein</fullName>
    </submittedName>
</protein>
<dbReference type="OrthoDB" id="164134at2"/>
<accession>A0A0S7BBZ7</accession>
<organism evidence="2">
    <name type="scientific">Longilinea arvoryzae</name>
    <dbReference type="NCBI Taxonomy" id="360412"/>
    <lineage>
        <taxon>Bacteria</taxon>
        <taxon>Bacillati</taxon>
        <taxon>Chloroflexota</taxon>
        <taxon>Anaerolineae</taxon>
        <taxon>Anaerolineales</taxon>
        <taxon>Anaerolineaceae</taxon>
        <taxon>Longilinea</taxon>
    </lineage>
</organism>
<evidence type="ECO:0000313" key="2">
    <source>
        <dbReference type="EMBL" id="GAP15372.1"/>
    </source>
</evidence>
<name>A0A0S7BBZ7_9CHLR</name>
<feature type="transmembrane region" description="Helical" evidence="1">
    <location>
        <begin position="39"/>
        <end position="59"/>
    </location>
</feature>
<keyword evidence="1" id="KW-0812">Transmembrane</keyword>